<dbReference type="AlphaFoldDB" id="A0A9D2SXZ1"/>
<protein>
    <submittedName>
        <fullName evidence="2">PadR family transcriptional regulator</fullName>
    </submittedName>
</protein>
<dbReference type="InterPro" id="IPR005149">
    <property type="entry name" value="Tscrpt_reg_PadR_N"/>
</dbReference>
<dbReference type="InterPro" id="IPR036388">
    <property type="entry name" value="WH-like_DNA-bd_sf"/>
</dbReference>
<sequence>MAREQFQALTEPMYYTLLALTEECCGVDIMEKVSQISNGRVKVGPGTLYAMLSKFEENDVIRKTAEEGRRKSYIITEYGQEMLREEYIRLRTMVSDGAGRIQMQSEDQQSGFGMPAFAPAE</sequence>
<dbReference type="InterPro" id="IPR036390">
    <property type="entry name" value="WH_DNA-bd_sf"/>
</dbReference>
<dbReference type="PANTHER" id="PTHR43252">
    <property type="entry name" value="TRANSCRIPTIONAL REGULATOR YQJI"/>
    <property type="match status" value="1"/>
</dbReference>
<dbReference type="Proteomes" id="UP000823894">
    <property type="component" value="Unassembled WGS sequence"/>
</dbReference>
<dbReference type="SUPFAM" id="SSF46785">
    <property type="entry name" value="Winged helix' DNA-binding domain"/>
    <property type="match status" value="1"/>
</dbReference>
<comment type="caution">
    <text evidence="2">The sequence shown here is derived from an EMBL/GenBank/DDBJ whole genome shotgun (WGS) entry which is preliminary data.</text>
</comment>
<dbReference type="PANTHER" id="PTHR43252:SF5">
    <property type="entry name" value="TRANSCRIPTIONAL REGULATOR, PADR-LIKE FAMILY"/>
    <property type="match status" value="1"/>
</dbReference>
<dbReference type="Pfam" id="PF03551">
    <property type="entry name" value="PadR"/>
    <property type="match status" value="1"/>
</dbReference>
<name>A0A9D2SXZ1_9FIRM</name>
<reference evidence="2" key="2">
    <citation type="submission" date="2021-04" db="EMBL/GenBank/DDBJ databases">
        <authorList>
            <person name="Gilroy R."/>
        </authorList>
    </citation>
    <scope>NUCLEOTIDE SEQUENCE</scope>
    <source>
        <strain evidence="2">ChiGjej1B1-1692</strain>
    </source>
</reference>
<dbReference type="EMBL" id="DWWK01000148">
    <property type="protein sequence ID" value="HJC39237.1"/>
    <property type="molecule type" value="Genomic_DNA"/>
</dbReference>
<gene>
    <name evidence="2" type="ORF">H9757_09295</name>
</gene>
<evidence type="ECO:0000259" key="1">
    <source>
        <dbReference type="Pfam" id="PF03551"/>
    </source>
</evidence>
<reference evidence="2" key="1">
    <citation type="journal article" date="2021" name="PeerJ">
        <title>Extensive microbial diversity within the chicken gut microbiome revealed by metagenomics and culture.</title>
        <authorList>
            <person name="Gilroy R."/>
            <person name="Ravi A."/>
            <person name="Getino M."/>
            <person name="Pursley I."/>
            <person name="Horton D.L."/>
            <person name="Alikhan N.F."/>
            <person name="Baker D."/>
            <person name="Gharbi K."/>
            <person name="Hall N."/>
            <person name="Watson M."/>
            <person name="Adriaenssens E.M."/>
            <person name="Foster-Nyarko E."/>
            <person name="Jarju S."/>
            <person name="Secka A."/>
            <person name="Antonio M."/>
            <person name="Oren A."/>
            <person name="Chaudhuri R.R."/>
            <person name="La Ragione R."/>
            <person name="Hildebrand F."/>
            <person name="Pallen M.J."/>
        </authorList>
    </citation>
    <scope>NUCLEOTIDE SEQUENCE</scope>
    <source>
        <strain evidence="2">ChiGjej1B1-1692</strain>
    </source>
</reference>
<dbReference type="Gene3D" id="1.10.10.10">
    <property type="entry name" value="Winged helix-like DNA-binding domain superfamily/Winged helix DNA-binding domain"/>
    <property type="match status" value="1"/>
</dbReference>
<feature type="domain" description="Transcription regulator PadR N-terminal" evidence="1">
    <location>
        <begin position="22"/>
        <end position="85"/>
    </location>
</feature>
<organism evidence="2 3">
    <name type="scientific">Candidatus Mediterraneibacter faecigallinarum</name>
    <dbReference type="NCBI Taxonomy" id="2838669"/>
    <lineage>
        <taxon>Bacteria</taxon>
        <taxon>Bacillati</taxon>
        <taxon>Bacillota</taxon>
        <taxon>Clostridia</taxon>
        <taxon>Lachnospirales</taxon>
        <taxon>Lachnospiraceae</taxon>
        <taxon>Mediterraneibacter</taxon>
    </lineage>
</organism>
<proteinExistence type="predicted"/>
<accession>A0A9D2SXZ1</accession>
<evidence type="ECO:0000313" key="3">
    <source>
        <dbReference type="Proteomes" id="UP000823894"/>
    </source>
</evidence>
<evidence type="ECO:0000313" key="2">
    <source>
        <dbReference type="EMBL" id="HJC39237.1"/>
    </source>
</evidence>